<dbReference type="Proteomes" id="UP001362999">
    <property type="component" value="Unassembled WGS sequence"/>
</dbReference>
<feature type="chain" id="PRO_5043956716" evidence="1">
    <location>
        <begin position="18"/>
        <end position="227"/>
    </location>
</feature>
<keyword evidence="1" id="KW-0732">Signal</keyword>
<proteinExistence type="predicted"/>
<keyword evidence="2" id="KW-0223">Dioxygenase</keyword>
<comment type="caution">
    <text evidence="2">The sequence shown here is derived from an EMBL/GenBank/DDBJ whole genome shotgun (WGS) entry which is preliminary data.</text>
</comment>
<organism evidence="2 3">
    <name type="scientific">Favolaschia claudopus</name>
    <dbReference type="NCBI Taxonomy" id="2862362"/>
    <lineage>
        <taxon>Eukaryota</taxon>
        <taxon>Fungi</taxon>
        <taxon>Dikarya</taxon>
        <taxon>Basidiomycota</taxon>
        <taxon>Agaricomycotina</taxon>
        <taxon>Agaricomycetes</taxon>
        <taxon>Agaricomycetidae</taxon>
        <taxon>Agaricales</taxon>
        <taxon>Marasmiineae</taxon>
        <taxon>Mycenaceae</taxon>
        <taxon>Favolaschia</taxon>
    </lineage>
</organism>
<accession>A0AAW0EEV0</accession>
<keyword evidence="2" id="KW-0560">Oxidoreductase</keyword>
<feature type="signal peptide" evidence="1">
    <location>
        <begin position="1"/>
        <end position="17"/>
    </location>
</feature>
<protein>
    <submittedName>
        <fullName evidence="2">Extracellular dioxygenase</fullName>
    </submittedName>
</protein>
<dbReference type="SUPFAM" id="SSF49482">
    <property type="entry name" value="Aromatic compound dioxygenase"/>
    <property type="match status" value="1"/>
</dbReference>
<evidence type="ECO:0000313" key="2">
    <source>
        <dbReference type="EMBL" id="KAK7063941.1"/>
    </source>
</evidence>
<dbReference type="PANTHER" id="PTHR34315">
    <property type="match status" value="1"/>
</dbReference>
<gene>
    <name evidence="2" type="ORF">R3P38DRAFT_18590</name>
</gene>
<dbReference type="PANTHER" id="PTHR34315:SF1">
    <property type="entry name" value="INTRADIOL RING-CLEAVAGE DIOXYGENASES DOMAIN-CONTAINING PROTEIN-RELATED"/>
    <property type="match status" value="1"/>
</dbReference>
<dbReference type="EMBL" id="JAWWNJ010000001">
    <property type="protein sequence ID" value="KAK7063941.1"/>
    <property type="molecule type" value="Genomic_DNA"/>
</dbReference>
<dbReference type="GO" id="GO:0005506">
    <property type="term" value="F:iron ion binding"/>
    <property type="evidence" value="ECO:0007669"/>
    <property type="project" value="InterPro"/>
</dbReference>
<dbReference type="Gene3D" id="2.60.130.10">
    <property type="entry name" value="Aromatic compound dioxygenase"/>
    <property type="match status" value="1"/>
</dbReference>
<keyword evidence="3" id="KW-1185">Reference proteome</keyword>
<dbReference type="AlphaFoldDB" id="A0AAW0EEV0"/>
<sequence>MRLSFFFVTAACGLALAVPATDRRDASIVSGRAFYAELVNNTCVLAPEVPMANYVSNPPMRTDVSDNQPGVPFLVDIGIVNTATCQALSNVMVEIWSTNAAGQFSSTSLRGATMTNSNGIAEFKTIFPGFTSDSANHLSFLVRSSSSRSSPVIHQGRLFFTDPWTDMIAKSANYTQNTNSRITNDEDPNFAKANENGFNSIINIVSIGDDWADPQGIIGDITVGVNP</sequence>
<reference evidence="2 3" key="1">
    <citation type="journal article" date="2024" name="J Genomics">
        <title>Draft genome sequencing and assembly of Favolaschia claudopus CIRM-BRFM 2984 isolated from oak limbs.</title>
        <authorList>
            <person name="Navarro D."/>
            <person name="Drula E."/>
            <person name="Chaduli D."/>
            <person name="Cazenave R."/>
            <person name="Ahrendt S."/>
            <person name="Wang J."/>
            <person name="Lipzen A."/>
            <person name="Daum C."/>
            <person name="Barry K."/>
            <person name="Grigoriev I.V."/>
            <person name="Favel A."/>
            <person name="Rosso M.N."/>
            <person name="Martin F."/>
        </authorList>
    </citation>
    <scope>NUCLEOTIDE SEQUENCE [LARGE SCALE GENOMIC DNA]</scope>
    <source>
        <strain evidence="2 3">CIRM-BRFM 2984</strain>
    </source>
</reference>
<evidence type="ECO:0000313" key="3">
    <source>
        <dbReference type="Proteomes" id="UP001362999"/>
    </source>
</evidence>
<dbReference type="InterPro" id="IPR015889">
    <property type="entry name" value="Intradiol_dOase_core"/>
</dbReference>
<dbReference type="GO" id="GO:0016702">
    <property type="term" value="F:oxidoreductase activity, acting on single donors with incorporation of molecular oxygen, incorporation of two atoms of oxygen"/>
    <property type="evidence" value="ECO:0007669"/>
    <property type="project" value="InterPro"/>
</dbReference>
<evidence type="ECO:0000256" key="1">
    <source>
        <dbReference type="SAM" id="SignalP"/>
    </source>
</evidence>
<name>A0AAW0EEV0_9AGAR</name>